<dbReference type="Gene3D" id="3.50.70.10">
    <property type="match status" value="1"/>
</dbReference>
<name>A0A2U2N673_9GAMM</name>
<dbReference type="RefSeq" id="WP_109676679.1">
    <property type="nucleotide sequence ID" value="NZ_CP086615.1"/>
</dbReference>
<dbReference type="InterPro" id="IPR016087">
    <property type="entry name" value="Chalcone_isomerase"/>
</dbReference>
<dbReference type="AlphaFoldDB" id="A0A2U2N673"/>
<protein>
    <recommendedName>
        <fullName evidence="1">Chalcone isomerase domain-containing protein</fullName>
    </recommendedName>
</protein>
<organism evidence="2 3">
    <name type="scientific">Sediminicurvatus halobius</name>
    <dbReference type="NCBI Taxonomy" id="2182432"/>
    <lineage>
        <taxon>Bacteria</taxon>
        <taxon>Pseudomonadati</taxon>
        <taxon>Pseudomonadota</taxon>
        <taxon>Gammaproteobacteria</taxon>
        <taxon>Chromatiales</taxon>
        <taxon>Ectothiorhodospiraceae</taxon>
        <taxon>Sediminicurvatus</taxon>
    </lineage>
</organism>
<proteinExistence type="predicted"/>
<feature type="domain" description="Chalcone isomerase" evidence="1">
    <location>
        <begin position="81"/>
        <end position="243"/>
    </location>
</feature>
<evidence type="ECO:0000313" key="2">
    <source>
        <dbReference type="EMBL" id="PWG64582.1"/>
    </source>
</evidence>
<dbReference type="InterPro" id="IPR016088">
    <property type="entry name" value="Chalcone_isomerase_3-sand"/>
</dbReference>
<evidence type="ECO:0000313" key="3">
    <source>
        <dbReference type="Proteomes" id="UP000245474"/>
    </source>
</evidence>
<gene>
    <name evidence="2" type="ORF">DEM34_04435</name>
</gene>
<evidence type="ECO:0000259" key="1">
    <source>
        <dbReference type="Pfam" id="PF16036"/>
    </source>
</evidence>
<accession>A0A2U2N673</accession>
<dbReference type="EMBL" id="QFFI01000005">
    <property type="protein sequence ID" value="PWG64582.1"/>
    <property type="molecule type" value="Genomic_DNA"/>
</dbReference>
<dbReference type="InterPro" id="IPR036298">
    <property type="entry name" value="Chalcone_isomerase_sf"/>
</dbReference>
<dbReference type="OrthoDB" id="7277038at2"/>
<comment type="caution">
    <text evidence="2">The sequence shown here is derived from an EMBL/GenBank/DDBJ whole genome shotgun (WGS) entry which is preliminary data.</text>
</comment>
<dbReference type="GO" id="GO:0016872">
    <property type="term" value="F:intramolecular lyase activity"/>
    <property type="evidence" value="ECO:0007669"/>
    <property type="project" value="InterPro"/>
</dbReference>
<reference evidence="2 3" key="1">
    <citation type="submission" date="2018-05" db="EMBL/GenBank/DDBJ databases">
        <title>Spiribacter halobius sp. nov., a moderately halophilic bacterium isolated from marine solar saltern.</title>
        <authorList>
            <person name="Zheng W.-S."/>
            <person name="Lu D.-C."/>
            <person name="Du Z.-J."/>
        </authorList>
    </citation>
    <scope>NUCLEOTIDE SEQUENCE [LARGE SCALE GENOMIC DNA]</scope>
    <source>
        <strain evidence="2 3">E85</strain>
    </source>
</reference>
<dbReference type="Proteomes" id="UP000245474">
    <property type="component" value="Unassembled WGS sequence"/>
</dbReference>
<keyword evidence="3" id="KW-1185">Reference proteome</keyword>
<dbReference type="Pfam" id="PF16036">
    <property type="entry name" value="Chalcone_3"/>
    <property type="match status" value="1"/>
</dbReference>
<dbReference type="SUPFAM" id="SSF54626">
    <property type="entry name" value="Chalcone isomerase"/>
    <property type="match status" value="1"/>
</dbReference>
<sequence length="248" mass="26828">MIRTVLLARISHRFTAAAAELAGGPALRSARVLDVLSSTPARPDSRAPCPARHLRALASRIGAICALGLGFAAAPALGVVEQSGARFEETAELADRTLTLAGTGVAKYRIVFTVYAAALYVPEGTPPDEVLAADTPRRLEIEYFYEISPEDIIRAANTVLERQIGSDGMMAIEERLRRFQGWFQAVEDGDRYRMDYVPGEGTTLSFNGEPVGTVEGADFAEAYYGIWLHPDDPLSDTLRDDLLAGLAE</sequence>